<dbReference type="PANTHER" id="PTHR12436">
    <property type="entry name" value="80 KDA MCM3-ASSOCIATED PROTEIN"/>
    <property type="match status" value="1"/>
</dbReference>
<feature type="compositionally biased region" description="Polar residues" evidence="1">
    <location>
        <begin position="110"/>
        <end position="126"/>
    </location>
</feature>
<accession>A0A6A5Y253</accession>
<gene>
    <name evidence="3" type="ORF">BU24DRAFT_342232</name>
</gene>
<feature type="compositionally biased region" description="Basic and acidic residues" evidence="1">
    <location>
        <begin position="137"/>
        <end position="156"/>
    </location>
</feature>
<proteinExistence type="predicted"/>
<dbReference type="InterPro" id="IPR005062">
    <property type="entry name" value="SAC3/GANP/THP3_conserved"/>
</dbReference>
<name>A0A6A5Y253_9PLEO</name>
<evidence type="ECO:0000259" key="2">
    <source>
        <dbReference type="PROSITE" id="PS50250"/>
    </source>
</evidence>
<sequence>MQAPTASKAAPAKMIWPPELKTYVQRALAEEFQVRGVTTIEVNEQLKKTIGYFAERAMLFELDWDNYPLPQDIIVAERAKLAEQAAANAAFTNNSSSPTSTKRKAHDTVESQSPTKTSTPPWQKTNLADRVTFGNGQKEKRPKQDDATSSKSDLEKRRKRFQLGTSGKTKTTTPPWNTQNGPDSDLSSGPVVGTNQNLEKSYFRLTAPPKAETVRPQPVLERTLDMLRKKWKGEEKNYNYICNQFKSLRQDLTVQHIKNSFTVKVYEMHARIALEKGDLGEYNQCQTQLRVLYMQKLGGHPAEFLAYRILYFVYTCNKADMNDLLAELTNADKNQDAVRHALDVRSALALGNYHKFFRLYLEAPNMGAYLMDMFIVRERLAALANISRAYMSIALRFLTDELGFENDRECCAFLEAHNAQNMIEEKVNDNGTQLRVNFKGAAPHFEALRAAAFSKVDIKGQI</sequence>
<dbReference type="OrthoDB" id="199574at2759"/>
<dbReference type="GeneID" id="54280706"/>
<dbReference type="AlphaFoldDB" id="A0A6A5Y253"/>
<reference evidence="3" key="1">
    <citation type="journal article" date="2020" name="Stud. Mycol.">
        <title>101 Dothideomycetes genomes: a test case for predicting lifestyles and emergence of pathogens.</title>
        <authorList>
            <person name="Haridas S."/>
            <person name="Albert R."/>
            <person name="Binder M."/>
            <person name="Bloem J."/>
            <person name="Labutti K."/>
            <person name="Salamov A."/>
            <person name="Andreopoulos B."/>
            <person name="Baker S."/>
            <person name="Barry K."/>
            <person name="Bills G."/>
            <person name="Bluhm B."/>
            <person name="Cannon C."/>
            <person name="Castanera R."/>
            <person name="Culley D."/>
            <person name="Daum C."/>
            <person name="Ezra D."/>
            <person name="Gonzalez J."/>
            <person name="Henrissat B."/>
            <person name="Kuo A."/>
            <person name="Liang C."/>
            <person name="Lipzen A."/>
            <person name="Lutzoni F."/>
            <person name="Magnuson J."/>
            <person name="Mondo S."/>
            <person name="Nolan M."/>
            <person name="Ohm R."/>
            <person name="Pangilinan J."/>
            <person name="Park H.-J."/>
            <person name="Ramirez L."/>
            <person name="Alfaro M."/>
            <person name="Sun H."/>
            <person name="Tritt A."/>
            <person name="Yoshinaga Y."/>
            <person name="Zwiers L.-H."/>
            <person name="Turgeon B."/>
            <person name="Goodwin S."/>
            <person name="Spatafora J."/>
            <person name="Crous P."/>
            <person name="Grigoriev I."/>
        </authorList>
    </citation>
    <scope>NUCLEOTIDE SEQUENCE</scope>
    <source>
        <strain evidence="3">CBS 175.79</strain>
    </source>
</reference>
<evidence type="ECO:0000313" key="3">
    <source>
        <dbReference type="EMBL" id="KAF2019319.1"/>
    </source>
</evidence>
<dbReference type="InterPro" id="IPR000717">
    <property type="entry name" value="PCI_dom"/>
</dbReference>
<evidence type="ECO:0000256" key="1">
    <source>
        <dbReference type="SAM" id="MobiDB-lite"/>
    </source>
</evidence>
<keyword evidence="4" id="KW-1185">Reference proteome</keyword>
<organism evidence="3 4">
    <name type="scientific">Aaosphaeria arxii CBS 175.79</name>
    <dbReference type="NCBI Taxonomy" id="1450172"/>
    <lineage>
        <taxon>Eukaryota</taxon>
        <taxon>Fungi</taxon>
        <taxon>Dikarya</taxon>
        <taxon>Ascomycota</taxon>
        <taxon>Pezizomycotina</taxon>
        <taxon>Dothideomycetes</taxon>
        <taxon>Pleosporomycetidae</taxon>
        <taxon>Pleosporales</taxon>
        <taxon>Pleosporales incertae sedis</taxon>
        <taxon>Aaosphaeria</taxon>
    </lineage>
</organism>
<feature type="compositionally biased region" description="Polar residues" evidence="1">
    <location>
        <begin position="91"/>
        <end position="100"/>
    </location>
</feature>
<dbReference type="Gene3D" id="1.25.40.990">
    <property type="match status" value="1"/>
</dbReference>
<dbReference type="PROSITE" id="PS50250">
    <property type="entry name" value="PCI"/>
    <property type="match status" value="1"/>
</dbReference>
<dbReference type="RefSeq" id="XP_033387658.1">
    <property type="nucleotide sequence ID" value="XM_033523309.1"/>
</dbReference>
<feature type="region of interest" description="Disordered" evidence="1">
    <location>
        <begin position="89"/>
        <end position="189"/>
    </location>
</feature>
<dbReference type="PANTHER" id="PTHR12436:SF4">
    <property type="entry name" value="LEUKOCYTE RECEPTOR CLUSTER MEMBER 8"/>
    <property type="match status" value="1"/>
</dbReference>
<dbReference type="GO" id="GO:0005634">
    <property type="term" value="C:nucleus"/>
    <property type="evidence" value="ECO:0007669"/>
    <property type="project" value="TreeGrafter"/>
</dbReference>
<feature type="compositionally biased region" description="Low complexity" evidence="1">
    <location>
        <begin position="164"/>
        <end position="175"/>
    </location>
</feature>
<evidence type="ECO:0000313" key="4">
    <source>
        <dbReference type="Proteomes" id="UP000799778"/>
    </source>
</evidence>
<feature type="domain" description="PCI" evidence="2">
    <location>
        <begin position="278"/>
        <end position="450"/>
    </location>
</feature>
<dbReference type="EMBL" id="ML978067">
    <property type="protein sequence ID" value="KAF2019319.1"/>
    <property type="molecule type" value="Genomic_DNA"/>
</dbReference>
<dbReference type="Proteomes" id="UP000799778">
    <property type="component" value="Unassembled WGS sequence"/>
</dbReference>
<feature type="compositionally biased region" description="Polar residues" evidence="1">
    <location>
        <begin position="176"/>
        <end position="189"/>
    </location>
</feature>
<dbReference type="InterPro" id="IPR045107">
    <property type="entry name" value="SAC3/GANP/THP3"/>
</dbReference>
<dbReference type="Pfam" id="PF03399">
    <property type="entry name" value="SAC3_GANP"/>
    <property type="match status" value="2"/>
</dbReference>
<protein>
    <recommendedName>
        <fullName evidence="2">PCI domain-containing protein</fullName>
    </recommendedName>
</protein>